<evidence type="ECO:0000313" key="2">
    <source>
        <dbReference type="Proteomes" id="UP000297597"/>
    </source>
</evidence>
<keyword evidence="2" id="KW-1185">Reference proteome</keyword>
<dbReference type="SUPFAM" id="SSF52540">
    <property type="entry name" value="P-loop containing nucleoside triphosphate hydrolases"/>
    <property type="match status" value="1"/>
</dbReference>
<dbReference type="InterPro" id="IPR027417">
    <property type="entry name" value="P-loop_NTPase"/>
</dbReference>
<comment type="caution">
    <text evidence="1">The sequence shown here is derived from an EMBL/GenBank/DDBJ whole genome shotgun (WGS) entry which is preliminary data.</text>
</comment>
<accession>A0A4Y7RZS8</accession>
<sequence>MWQYSDYLAVSKEFIPVFSAEVDKNHKGNWKFFIPHNAMHDILQKLIKALERSSTGDNRSLWLTGAYGTGKTFASFVLKHLLEDDISEIEDYFQKHQIITPLWLRFKALRERNRYLVVYRSSSAHITSNRRLLLEIQEAIKEQLKARGYKSAFNQGILDTVLEKLSGGFFNWEWAFDKYRNRFMTVKEAAEVLERLRNGDMAMGEKVARVMEEEGISLADTPDDVKTWIREVIAENNLQGIVFIWDEFTEFFANNVPVTSLQELAQAAAGMPFYMLLVTHRALNQFARIDDDTRQKLLDRFHNCQLEMSPVTAYRLIGNVIEAHPGTKKEWENRRESLWGQVNRIMVYINLLGESVRKEEVKSLAPIHPFTAYLLATISSLYSSSQRTLFQFLKTEETSSFQWFINNYPRNDWYWLTPDFLWEYFFENTKIEAADSINDILSYYNTVKSSLAVEDELPVFRVMLLLTALWRQTGGTNKLLKPSLSILQRMFLGTELNQRMPQIADGICSKGIMHPLALGSDCEYIIPTMTIDQEKLKRAREWVEKNLSFEKMINPDGQTVHYAFNLQNLIPLQGAGEKRHPVQMISAKELKQRGERAVRDIEKAFEIAAVVVLAQEDEHLIDTEQKAGEISRELISHVIIIAQSSFGKKRWQEWSECRAKGRYAEDVRDVNNKRVYENKAITMNTDWLREIKAGRFRAFFRGKQVELAGSDAITDYLEEVCMTVFPYGPENLSKVRTLYTSAWGKTGAEIGLKVASVISRPYKDVVDELKSQGLWEDTRVLYARPDHPLGMMKSKITSVIKEATSIDLKSLWEGMEEPPFGLMPSPIGILLFAFLLRDYASGYYYSDGMSSYPLNPNKLAEIIDAVMKNARLSESYSIRKRSYAAEKFCRMIQEMFNIDPEKASYPEEARKNTRVFISQLGYPLWSLNHYVFKEHGDSVFTSSICGAIEAINDMLDLNLDAMDDRELEEVYERVKPAQRDLIMLINRRNLQEGLKLFCFSQEGRLEALLKALNLDVSQVTAKLKSLLNEEVWLWQQERVKEKIPDVVLELDLVEALNQLSGTAAKNLNEARHYFRTGRLKGKFPFFIYRVDQPHYITEVVGFLHNFVNHPDINVRQYKFYPDQIRNHLGELRTLFKNDLKLLARLTAKYCGGELADSDIEALYQALPDLSGASDEGCVKEAIINALEAQSKQKRIKDFRNLWRDLTGTRSPFDWSEKKRIPVQWVLEGNSNHTFLQKAGAIERLSNQGIEEIISYIESHRDEIAVLNDAPFVQTQFIKVAAGDYAGLVEQTGMVADLQEFIYQSLKGNVYSWPPRLGEINRLIRDWVGKHYKKTAYQRVLEIIDDFPAADIKEFVKQLAEDAVVGARLLQRVRRE</sequence>
<name>A0A4Y7RZS8_9FIRM</name>
<evidence type="ECO:0008006" key="3">
    <source>
        <dbReference type="Google" id="ProtNLM"/>
    </source>
</evidence>
<dbReference type="Gene3D" id="3.40.50.300">
    <property type="entry name" value="P-loop containing nucleotide triphosphate hydrolases"/>
    <property type="match status" value="1"/>
</dbReference>
<dbReference type="Proteomes" id="UP000297597">
    <property type="component" value="Unassembled WGS sequence"/>
</dbReference>
<gene>
    <name evidence="1" type="ORF">Pmgp_00195</name>
</gene>
<reference evidence="1 2" key="1">
    <citation type="journal article" date="2018" name="Environ. Microbiol.">
        <title>Novel energy conservation strategies and behaviour of Pelotomaculum schinkii driving syntrophic propionate catabolism.</title>
        <authorList>
            <person name="Hidalgo-Ahumada C.A.P."/>
            <person name="Nobu M.K."/>
            <person name="Narihiro T."/>
            <person name="Tamaki H."/>
            <person name="Liu W.T."/>
            <person name="Kamagata Y."/>
            <person name="Stams A.J.M."/>
            <person name="Imachi H."/>
            <person name="Sousa D.Z."/>
        </authorList>
    </citation>
    <scope>NUCLEOTIDE SEQUENCE [LARGE SCALE GENOMIC DNA]</scope>
    <source>
        <strain evidence="1 2">MGP</strain>
    </source>
</reference>
<dbReference type="RefSeq" id="WP_134212086.1">
    <property type="nucleotide sequence ID" value="NZ_QFFZ01000001.1"/>
</dbReference>
<organism evidence="1 2">
    <name type="scientific">Pelotomaculum propionicicum</name>
    <dbReference type="NCBI Taxonomy" id="258475"/>
    <lineage>
        <taxon>Bacteria</taxon>
        <taxon>Bacillati</taxon>
        <taxon>Bacillota</taxon>
        <taxon>Clostridia</taxon>
        <taxon>Eubacteriales</taxon>
        <taxon>Desulfotomaculaceae</taxon>
        <taxon>Pelotomaculum</taxon>
    </lineage>
</organism>
<evidence type="ECO:0000313" key="1">
    <source>
        <dbReference type="EMBL" id="TEB13787.1"/>
    </source>
</evidence>
<dbReference type="EMBL" id="QFFZ01000001">
    <property type="protein sequence ID" value="TEB13787.1"/>
    <property type="molecule type" value="Genomic_DNA"/>
</dbReference>
<dbReference type="OrthoDB" id="9812271at2"/>
<protein>
    <recommendedName>
        <fullName evidence="3">ATP-binding protein</fullName>
    </recommendedName>
</protein>
<proteinExistence type="predicted"/>